<dbReference type="SUPFAM" id="SSF55681">
    <property type="entry name" value="Class II aaRS and biotin synthetases"/>
    <property type="match status" value="1"/>
</dbReference>
<proteinExistence type="predicted"/>
<dbReference type="Pfam" id="PF02237">
    <property type="entry name" value="BPL_C"/>
    <property type="match status" value="1"/>
</dbReference>
<dbReference type="GO" id="GO:0005737">
    <property type="term" value="C:cytoplasm"/>
    <property type="evidence" value="ECO:0007669"/>
    <property type="project" value="TreeGrafter"/>
</dbReference>
<accession>A0A4R9K2S2</accession>
<feature type="domain" description="BPL/LPL catalytic" evidence="5">
    <location>
        <begin position="1"/>
        <end position="180"/>
    </location>
</feature>
<dbReference type="Pfam" id="PF03099">
    <property type="entry name" value="BPL_LplA_LipB"/>
    <property type="match status" value="1"/>
</dbReference>
<dbReference type="InterPro" id="IPR045864">
    <property type="entry name" value="aa-tRNA-synth_II/BPL/LPL"/>
</dbReference>
<name>A0A4R9K2S2_9LEPT</name>
<dbReference type="PANTHER" id="PTHR12835:SF5">
    <property type="entry name" value="BIOTIN--PROTEIN LIGASE"/>
    <property type="match status" value="1"/>
</dbReference>
<comment type="caution">
    <text evidence="6">The sequence shown here is derived from an EMBL/GenBank/DDBJ whole genome shotgun (WGS) entry which is preliminary data.</text>
</comment>
<dbReference type="InterPro" id="IPR003142">
    <property type="entry name" value="BPL_C"/>
</dbReference>
<gene>
    <name evidence="6" type="ORF">EHQ58_07455</name>
</gene>
<evidence type="ECO:0000313" key="6">
    <source>
        <dbReference type="EMBL" id="TGL60322.1"/>
    </source>
</evidence>
<dbReference type="InterPro" id="IPR004143">
    <property type="entry name" value="BPL_LPL_catalytic"/>
</dbReference>
<dbReference type="Proteomes" id="UP000297693">
    <property type="component" value="Unassembled WGS sequence"/>
</dbReference>
<dbReference type="RefSeq" id="WP_135623247.1">
    <property type="nucleotide sequence ID" value="NZ_RQGD01000022.1"/>
</dbReference>
<evidence type="ECO:0000256" key="4">
    <source>
        <dbReference type="ARBA" id="ARBA00047846"/>
    </source>
</evidence>
<protein>
    <recommendedName>
        <fullName evidence="3">biotin--[biotin carboxyl-carrier protein] ligase</fullName>
        <ecNumber evidence="3">6.3.4.15</ecNumber>
    </recommendedName>
</protein>
<keyword evidence="7" id="KW-1185">Reference proteome</keyword>
<evidence type="ECO:0000256" key="3">
    <source>
        <dbReference type="ARBA" id="ARBA00024227"/>
    </source>
</evidence>
<evidence type="ECO:0000259" key="5">
    <source>
        <dbReference type="PROSITE" id="PS51733"/>
    </source>
</evidence>
<dbReference type="NCBIfam" id="TIGR00121">
    <property type="entry name" value="birA_ligase"/>
    <property type="match status" value="1"/>
</dbReference>
<dbReference type="AlphaFoldDB" id="A0A4R9K2S2"/>
<dbReference type="PROSITE" id="PS51733">
    <property type="entry name" value="BPL_LPL_CATALYTIC"/>
    <property type="match status" value="1"/>
</dbReference>
<dbReference type="GO" id="GO:0004077">
    <property type="term" value="F:biotin--[biotin carboxyl-carrier protein] ligase activity"/>
    <property type="evidence" value="ECO:0007669"/>
    <property type="project" value="UniProtKB-EC"/>
</dbReference>
<evidence type="ECO:0000313" key="7">
    <source>
        <dbReference type="Proteomes" id="UP000297693"/>
    </source>
</evidence>
<dbReference type="Gene3D" id="3.30.930.10">
    <property type="entry name" value="Bira Bifunctional Protein, Domain 2"/>
    <property type="match status" value="1"/>
</dbReference>
<keyword evidence="2" id="KW-0092">Biotin</keyword>
<evidence type="ECO:0000256" key="1">
    <source>
        <dbReference type="ARBA" id="ARBA00022598"/>
    </source>
</evidence>
<keyword evidence="1 6" id="KW-0436">Ligase</keyword>
<dbReference type="EMBL" id="RQGD01000022">
    <property type="protein sequence ID" value="TGL60322.1"/>
    <property type="molecule type" value="Genomic_DNA"/>
</dbReference>
<dbReference type="InterPro" id="IPR004408">
    <property type="entry name" value="Biotin_CoA_COase_ligase"/>
</dbReference>
<sequence>MQYHLLNLEMGHHLEEIHSTNEWIKDPKIVPGSWVVADKQTAGKGRGKNVWQVLGDEYLIFSGKMQIPAPEISLPLFSIFSAAALLRTFLFYFPNLENELSIKWPNDIYRGEKKIAGILIESEIQAGICTIIIGIGINVFGKNIPADLKDRVTFLLDDPPLEGLVERITQTLIENLNSYLIKIIDPSQILNELIWIEAHSFLKNKAIETETEGKIVRGKVLGIDENGFLIILTEKGEKIDLMDTSPIFRVI</sequence>
<dbReference type="PANTHER" id="PTHR12835">
    <property type="entry name" value="BIOTIN PROTEIN LIGASE"/>
    <property type="match status" value="1"/>
</dbReference>
<comment type="catalytic activity">
    <reaction evidence="4">
        <text>biotin + L-lysyl-[protein] + ATP = N(6)-biotinyl-L-lysyl-[protein] + AMP + diphosphate + H(+)</text>
        <dbReference type="Rhea" id="RHEA:11756"/>
        <dbReference type="Rhea" id="RHEA-COMP:9752"/>
        <dbReference type="Rhea" id="RHEA-COMP:10505"/>
        <dbReference type="ChEBI" id="CHEBI:15378"/>
        <dbReference type="ChEBI" id="CHEBI:29969"/>
        <dbReference type="ChEBI" id="CHEBI:30616"/>
        <dbReference type="ChEBI" id="CHEBI:33019"/>
        <dbReference type="ChEBI" id="CHEBI:57586"/>
        <dbReference type="ChEBI" id="CHEBI:83144"/>
        <dbReference type="ChEBI" id="CHEBI:456215"/>
        <dbReference type="EC" id="6.3.4.15"/>
    </reaction>
</comment>
<organism evidence="6 7">
    <name type="scientific">Leptospira ognonensis</name>
    <dbReference type="NCBI Taxonomy" id="2484945"/>
    <lineage>
        <taxon>Bacteria</taxon>
        <taxon>Pseudomonadati</taxon>
        <taxon>Spirochaetota</taxon>
        <taxon>Spirochaetia</taxon>
        <taxon>Leptospirales</taxon>
        <taxon>Leptospiraceae</taxon>
        <taxon>Leptospira</taxon>
    </lineage>
</organism>
<dbReference type="EC" id="6.3.4.15" evidence="3"/>
<reference evidence="6" key="1">
    <citation type="journal article" date="2019" name="PLoS Negl. Trop. Dis.">
        <title>Revisiting the worldwide diversity of Leptospira species in the environment.</title>
        <authorList>
            <person name="Vincent A.T."/>
            <person name="Schiettekatte O."/>
            <person name="Bourhy P."/>
            <person name="Veyrier F.J."/>
            <person name="Picardeau M."/>
        </authorList>
    </citation>
    <scope>NUCLEOTIDE SEQUENCE [LARGE SCALE GENOMIC DNA]</scope>
    <source>
        <strain evidence="6">201702476</strain>
    </source>
</reference>
<dbReference type="OrthoDB" id="9807064at2"/>
<evidence type="ECO:0000256" key="2">
    <source>
        <dbReference type="ARBA" id="ARBA00023267"/>
    </source>
</evidence>